<reference evidence="7" key="2">
    <citation type="submission" date="2019-04" db="EMBL/GenBank/DDBJ databases">
        <authorList>
            <person name="Pasella M."/>
        </authorList>
    </citation>
    <scope>NUCLEOTIDE SEQUENCE</scope>
    <source>
        <strain evidence="7">PD2933</strain>
    </source>
</reference>
<feature type="transmembrane region" description="Helical" evidence="6">
    <location>
        <begin position="218"/>
        <end position="238"/>
    </location>
</feature>
<dbReference type="PROSITE" id="PS01218">
    <property type="entry name" value="TATC"/>
    <property type="match status" value="1"/>
</dbReference>
<evidence type="ECO:0000256" key="6">
    <source>
        <dbReference type="SAM" id="Phobius"/>
    </source>
</evidence>
<evidence type="ECO:0000256" key="4">
    <source>
        <dbReference type="ARBA" id="ARBA00022989"/>
    </source>
</evidence>
<evidence type="ECO:0000256" key="5">
    <source>
        <dbReference type="ARBA" id="ARBA00023136"/>
    </source>
</evidence>
<dbReference type="PANTHER" id="PTHR30371:SF0">
    <property type="entry name" value="SEC-INDEPENDENT PROTEIN TRANSLOCASE PROTEIN TATC, CHLOROPLASTIC-RELATED"/>
    <property type="match status" value="1"/>
</dbReference>
<geneLocation type="plastid" evidence="7"/>
<dbReference type="AlphaFoldDB" id="A0A4D6WK72"/>
<evidence type="ECO:0000256" key="1">
    <source>
        <dbReference type="ARBA" id="ARBA00004141"/>
    </source>
</evidence>
<feature type="transmembrane region" description="Helical" evidence="6">
    <location>
        <begin position="77"/>
        <end position="97"/>
    </location>
</feature>
<dbReference type="Pfam" id="PF00902">
    <property type="entry name" value="TatC"/>
    <property type="match status" value="1"/>
</dbReference>
<feature type="transmembrane region" description="Helical" evidence="6">
    <location>
        <begin position="155"/>
        <end position="181"/>
    </location>
</feature>
<feature type="transmembrane region" description="Helical" evidence="6">
    <location>
        <begin position="193"/>
        <end position="212"/>
    </location>
</feature>
<proteinExistence type="inferred from homology"/>
<gene>
    <name evidence="7" type="primary">tatC</name>
</gene>
<keyword evidence="5 6" id="KW-0472">Membrane</keyword>
<dbReference type="PRINTS" id="PR01840">
    <property type="entry name" value="TATCFAMILY"/>
</dbReference>
<organism evidence="7">
    <name type="scientific">Anotrichium furcellatum</name>
    <dbReference type="NCBI Taxonomy" id="41999"/>
    <lineage>
        <taxon>Eukaryota</taxon>
        <taxon>Rhodophyta</taxon>
        <taxon>Florideophyceae</taxon>
        <taxon>Rhodymeniophycidae</taxon>
        <taxon>Ceramiales</taxon>
        <taxon>Ceramiaceae</taxon>
        <taxon>Anotrichium</taxon>
    </lineage>
</organism>
<reference evidence="7" key="1">
    <citation type="journal article" date="2019" name="Mol. Phylogenet. Evol.">
        <title>Morphological evolution and classification of the red algal order Ceramiales inferred using plastid phylogenomics.</title>
        <authorList>
            <person name="Diaz-Tapia P."/>
            <person name="Pasella M.M."/>
            <person name="Verbruggen H."/>
            <person name="Maggs C.A."/>
        </authorList>
    </citation>
    <scope>NUCLEOTIDE SEQUENCE</scope>
    <source>
        <strain evidence="7">PD2933</strain>
    </source>
</reference>
<evidence type="ECO:0000256" key="3">
    <source>
        <dbReference type="ARBA" id="ARBA00022692"/>
    </source>
</evidence>
<evidence type="ECO:0000256" key="2">
    <source>
        <dbReference type="ARBA" id="ARBA00008882"/>
    </source>
</evidence>
<comment type="similarity">
    <text evidence="2">Belongs to the TatC family.</text>
</comment>
<name>A0A4D6WK72_9FLOR</name>
<dbReference type="InterPro" id="IPR019820">
    <property type="entry name" value="Sec-indep_translocase_CS"/>
</dbReference>
<dbReference type="EMBL" id="MK814609">
    <property type="protein sequence ID" value="QCI04219.1"/>
    <property type="molecule type" value="Genomic_DNA"/>
</dbReference>
<dbReference type="NCBIfam" id="TIGR00945">
    <property type="entry name" value="tatC"/>
    <property type="match status" value="1"/>
</dbReference>
<dbReference type="PANTHER" id="PTHR30371">
    <property type="entry name" value="SEC-INDEPENDENT PROTEIN TRANSLOCASE PROTEIN TATC"/>
    <property type="match status" value="1"/>
</dbReference>
<feature type="transmembrane region" description="Helical" evidence="6">
    <location>
        <begin position="26"/>
        <end position="44"/>
    </location>
</feature>
<dbReference type="GO" id="GO:0033281">
    <property type="term" value="C:TAT protein transport complex"/>
    <property type="evidence" value="ECO:0007669"/>
    <property type="project" value="TreeGrafter"/>
</dbReference>
<evidence type="ECO:0000313" key="7">
    <source>
        <dbReference type="EMBL" id="QCI04219.1"/>
    </source>
</evidence>
<keyword evidence="4 6" id="KW-1133">Transmembrane helix</keyword>
<sequence length="240" mass="27023">MKKIWQTNQKLEMSIIEHLEELRERLISSIIILFIITVVCILYTKQIAYILQQPATGIKFLQLAPGEYLFASFKMSISLGVILSSPFSVYQIILFILPGMTKQEIKYIIPILVCSVILFFAGIIICFISLLPIALNFLKSYGADIVEPIWSFDEYFNFVTIILFSTGITFQIPILQILLGISNICSSNTMLASWKYIIFAGTIIGAIITPSTDPITQIFMASIIIALYFSGIIVLKLLNK</sequence>
<comment type="subcellular location">
    <subcellularLocation>
        <location evidence="1">Membrane</location>
        <topology evidence="1">Multi-pass membrane protein</topology>
    </subcellularLocation>
</comment>
<protein>
    <submittedName>
        <fullName evidence="7">Sec-independent protein translocase component TatC</fullName>
    </submittedName>
</protein>
<keyword evidence="7" id="KW-0934">Plastid</keyword>
<dbReference type="GO" id="GO:0043953">
    <property type="term" value="P:protein transport by the Tat complex"/>
    <property type="evidence" value="ECO:0007669"/>
    <property type="project" value="TreeGrafter"/>
</dbReference>
<dbReference type="GO" id="GO:0065002">
    <property type="term" value="P:intracellular protein transmembrane transport"/>
    <property type="evidence" value="ECO:0007669"/>
    <property type="project" value="TreeGrafter"/>
</dbReference>
<accession>A0A4D6WK72</accession>
<dbReference type="GO" id="GO:0009977">
    <property type="term" value="F:proton motive force dependent protein transmembrane transporter activity"/>
    <property type="evidence" value="ECO:0007669"/>
    <property type="project" value="TreeGrafter"/>
</dbReference>
<dbReference type="HAMAP" id="MF_00902">
    <property type="entry name" value="TatC"/>
    <property type="match status" value="1"/>
</dbReference>
<keyword evidence="3 6" id="KW-0812">Transmembrane</keyword>
<dbReference type="InterPro" id="IPR002033">
    <property type="entry name" value="TatC"/>
</dbReference>
<feature type="transmembrane region" description="Helical" evidence="6">
    <location>
        <begin position="109"/>
        <end position="135"/>
    </location>
</feature>